<dbReference type="AlphaFoldDB" id="A0A0P0Z007"/>
<dbReference type="PANTHER" id="PTHR30136:SF34">
    <property type="entry name" value="TRANSCRIPTIONAL REGULATOR"/>
    <property type="match status" value="1"/>
</dbReference>
<proteinExistence type="predicted"/>
<dbReference type="GO" id="GO:0003677">
    <property type="term" value="F:DNA binding"/>
    <property type="evidence" value="ECO:0007669"/>
    <property type="project" value="TreeGrafter"/>
</dbReference>
<protein>
    <submittedName>
        <fullName evidence="2">Transcriptional regulator, IclR family protein</fullName>
    </submittedName>
</protein>
<dbReference type="GO" id="GO:0045892">
    <property type="term" value="P:negative regulation of DNA-templated transcription"/>
    <property type="evidence" value="ECO:0007669"/>
    <property type="project" value="TreeGrafter"/>
</dbReference>
<dbReference type="GO" id="GO:0003700">
    <property type="term" value="F:DNA-binding transcription factor activity"/>
    <property type="evidence" value="ECO:0007669"/>
    <property type="project" value="TreeGrafter"/>
</dbReference>
<dbReference type="PANTHER" id="PTHR30136">
    <property type="entry name" value="HELIX-TURN-HELIX TRANSCRIPTIONAL REGULATOR, ICLR FAMILY"/>
    <property type="match status" value="1"/>
</dbReference>
<dbReference type="InterPro" id="IPR029016">
    <property type="entry name" value="GAF-like_dom_sf"/>
</dbReference>
<dbReference type="InterPro" id="IPR014757">
    <property type="entry name" value="Tscrpt_reg_IclR_C"/>
</dbReference>
<dbReference type="InterPro" id="IPR050707">
    <property type="entry name" value="HTH_MetabolicPath_Reg"/>
</dbReference>
<sequence length="102" mass="10813">MKILARDGRILASHDPHAARNLVLDQVRIARKKGFAIVDEELEKGVRSLAVPIISPRTGDAVAAISVCAHSNRMSVSQLTDGCLPDLQAVSEETTISVGALA</sequence>
<dbReference type="SUPFAM" id="SSF55781">
    <property type="entry name" value="GAF domain-like"/>
    <property type="match status" value="1"/>
</dbReference>
<organism evidence="2">
    <name type="scientific">Aurantimonas coralicida</name>
    <dbReference type="NCBI Taxonomy" id="182270"/>
    <lineage>
        <taxon>Bacteria</taxon>
        <taxon>Pseudomonadati</taxon>
        <taxon>Pseudomonadota</taxon>
        <taxon>Alphaproteobacteria</taxon>
        <taxon>Hyphomicrobiales</taxon>
        <taxon>Aurantimonadaceae</taxon>
        <taxon>Aurantimonas</taxon>
    </lineage>
</organism>
<feature type="domain" description="IclR-ED" evidence="1">
    <location>
        <begin position="1"/>
        <end position="100"/>
    </location>
</feature>
<name>A0A0P0Z007_9HYPH</name>
<evidence type="ECO:0000259" key="1">
    <source>
        <dbReference type="PROSITE" id="PS51078"/>
    </source>
</evidence>
<dbReference type="PROSITE" id="PS51078">
    <property type="entry name" value="ICLR_ED"/>
    <property type="match status" value="1"/>
</dbReference>
<accession>A0A0P0Z007</accession>
<reference evidence="2" key="1">
    <citation type="journal article" date="2015" name="Proc. Natl. Acad. Sci. U.S.A.">
        <title>Bacterial clade with the ribosomal RNA operon on a small plasmid rather than the chromosome.</title>
        <authorList>
            <person name="Anda M."/>
            <person name="Ohtsubo Y."/>
            <person name="Okubo T."/>
            <person name="Sugawara M."/>
            <person name="Nagata Y."/>
            <person name="Tsuda M."/>
            <person name="Minamisawa K."/>
            <person name="Mitsui H."/>
        </authorList>
    </citation>
    <scope>NUCLEOTIDE SEQUENCE</scope>
    <source>
        <strain evidence="2">DSM 14790</strain>
    </source>
</reference>
<dbReference type="Gene3D" id="3.30.450.40">
    <property type="match status" value="1"/>
</dbReference>
<dbReference type="EMBL" id="LC066374">
    <property type="protein sequence ID" value="BAT27144.1"/>
    <property type="molecule type" value="Genomic_DNA"/>
</dbReference>
<dbReference type="Pfam" id="PF01614">
    <property type="entry name" value="IclR_C"/>
    <property type="match status" value="1"/>
</dbReference>
<evidence type="ECO:0000313" key="2">
    <source>
        <dbReference type="EMBL" id="BAT27144.1"/>
    </source>
</evidence>